<feature type="transmembrane region" description="Helical" evidence="5">
    <location>
        <begin position="182"/>
        <end position="200"/>
    </location>
</feature>
<evidence type="ECO:0000256" key="1">
    <source>
        <dbReference type="ARBA" id="ARBA00004141"/>
    </source>
</evidence>
<dbReference type="RefSeq" id="WP_118018783.1">
    <property type="nucleotide sequence ID" value="NZ_CAUHGS010000004.1"/>
</dbReference>
<evidence type="ECO:0000256" key="3">
    <source>
        <dbReference type="ARBA" id="ARBA00022989"/>
    </source>
</evidence>
<feature type="transmembrane region" description="Helical" evidence="5">
    <location>
        <begin position="139"/>
        <end position="159"/>
    </location>
</feature>
<accession>A0A412Z609</accession>
<proteinExistence type="predicted"/>
<feature type="transmembrane region" description="Helical" evidence="5">
    <location>
        <begin position="87"/>
        <end position="107"/>
    </location>
</feature>
<feature type="transmembrane region" description="Helical" evidence="5">
    <location>
        <begin position="231"/>
        <end position="247"/>
    </location>
</feature>
<keyword evidence="3 5" id="KW-1133">Transmembrane helix</keyword>
<dbReference type="EMBL" id="QRZM01000005">
    <property type="protein sequence ID" value="RGV75453.1"/>
    <property type="molecule type" value="Genomic_DNA"/>
</dbReference>
<feature type="transmembrane region" description="Helical" evidence="5">
    <location>
        <begin position="20"/>
        <end position="38"/>
    </location>
</feature>
<organism evidence="7 8">
    <name type="scientific">Enterocloster bolteae</name>
    <dbReference type="NCBI Taxonomy" id="208479"/>
    <lineage>
        <taxon>Bacteria</taxon>
        <taxon>Bacillati</taxon>
        <taxon>Bacillota</taxon>
        <taxon>Clostridia</taxon>
        <taxon>Lachnospirales</taxon>
        <taxon>Lachnospiraceae</taxon>
        <taxon>Enterocloster</taxon>
    </lineage>
</organism>
<feature type="transmembrane region" description="Helical" evidence="5">
    <location>
        <begin position="253"/>
        <end position="269"/>
    </location>
</feature>
<evidence type="ECO:0000259" key="6">
    <source>
        <dbReference type="Pfam" id="PF13515"/>
    </source>
</evidence>
<reference evidence="7 8" key="1">
    <citation type="submission" date="2018-08" db="EMBL/GenBank/DDBJ databases">
        <title>A genome reference for cultivated species of the human gut microbiota.</title>
        <authorList>
            <person name="Zou Y."/>
            <person name="Xue W."/>
            <person name="Luo G."/>
        </authorList>
    </citation>
    <scope>NUCLEOTIDE SEQUENCE [LARGE SCALE GENOMIC DNA]</scope>
    <source>
        <strain evidence="7 8">AF14-18</strain>
    </source>
</reference>
<feature type="transmembrane region" description="Helical" evidence="5">
    <location>
        <begin position="298"/>
        <end position="316"/>
    </location>
</feature>
<dbReference type="Proteomes" id="UP000284543">
    <property type="component" value="Unassembled WGS sequence"/>
</dbReference>
<dbReference type="InterPro" id="IPR049453">
    <property type="entry name" value="Memb_transporter_dom"/>
</dbReference>
<evidence type="ECO:0000313" key="7">
    <source>
        <dbReference type="EMBL" id="RGV75453.1"/>
    </source>
</evidence>
<evidence type="ECO:0000313" key="8">
    <source>
        <dbReference type="Proteomes" id="UP000284543"/>
    </source>
</evidence>
<gene>
    <name evidence="7" type="ORF">DWW02_14205</name>
</gene>
<comment type="subcellular location">
    <subcellularLocation>
        <location evidence="1">Membrane</location>
        <topology evidence="1">Multi-pass membrane protein</topology>
    </subcellularLocation>
</comment>
<feature type="transmembrane region" description="Helical" evidence="5">
    <location>
        <begin position="206"/>
        <end position="224"/>
    </location>
</feature>
<sequence length="336" mass="36799">MADNEKKKRTLWEQAVENALHFAFNLAFVFIFQSIFGVQNVLPGVAISVGMTMFPDGYIGVRPVTMAGIIIGLYCGCVIAGQTALMLPAAALVIDFLFVLLIMALTCEPTMYKPAISFLLCFVFAQSTPVPPAAFPMRLAGAAAGAAAVAVTTVIKWYWQGHGKEGRGLKEQIRLCTVRKGYILRMSMGIAAAMFIGMVLHLRKPLWISIVVMSLTQLHYHETLERIRHRFLGNVLGILFFVVVFRMLVPESWAFGMVLFLGYISFFTSEYKYKQIVNAVSAINASLVLLDTSTAIENRLLCLAGGACIVLILYLAQKLGRGIMGHTGAAAACRTK</sequence>
<protein>
    <submittedName>
        <fullName evidence="7">FUSC family protein</fullName>
    </submittedName>
</protein>
<comment type="caution">
    <text evidence="7">The sequence shown here is derived from an EMBL/GenBank/DDBJ whole genome shotgun (WGS) entry which is preliminary data.</text>
</comment>
<dbReference type="AlphaFoldDB" id="A0A412Z609"/>
<evidence type="ECO:0000256" key="4">
    <source>
        <dbReference type="ARBA" id="ARBA00023136"/>
    </source>
</evidence>
<feature type="domain" description="Integral membrane bound transporter" evidence="6">
    <location>
        <begin position="193"/>
        <end position="312"/>
    </location>
</feature>
<dbReference type="Pfam" id="PF13515">
    <property type="entry name" value="FUSC_2"/>
    <property type="match status" value="1"/>
</dbReference>
<evidence type="ECO:0000256" key="5">
    <source>
        <dbReference type="SAM" id="Phobius"/>
    </source>
</evidence>
<name>A0A412Z609_9FIRM</name>
<keyword evidence="4 5" id="KW-0472">Membrane</keyword>
<evidence type="ECO:0000256" key="2">
    <source>
        <dbReference type="ARBA" id="ARBA00022692"/>
    </source>
</evidence>
<dbReference type="GO" id="GO:0016020">
    <property type="term" value="C:membrane"/>
    <property type="evidence" value="ECO:0007669"/>
    <property type="project" value="UniProtKB-SubCell"/>
</dbReference>
<feature type="transmembrane region" description="Helical" evidence="5">
    <location>
        <begin position="59"/>
        <end position="81"/>
    </location>
</feature>
<keyword evidence="2 5" id="KW-0812">Transmembrane</keyword>